<dbReference type="InterPro" id="IPR021109">
    <property type="entry name" value="Peptidase_aspartic_dom_sf"/>
</dbReference>
<evidence type="ECO:0000313" key="2">
    <source>
        <dbReference type="EMBL" id="GMF46594.1"/>
    </source>
</evidence>
<protein>
    <submittedName>
        <fullName evidence="2">Unnamed protein product</fullName>
    </submittedName>
</protein>
<evidence type="ECO:0000256" key="1">
    <source>
        <dbReference type="SAM" id="MobiDB-lite"/>
    </source>
</evidence>
<dbReference type="AlphaFoldDB" id="A0A9W6XVH2"/>
<dbReference type="Gene3D" id="2.40.70.10">
    <property type="entry name" value="Acid Proteases"/>
    <property type="match status" value="1"/>
</dbReference>
<feature type="compositionally biased region" description="Basic and acidic residues" evidence="1">
    <location>
        <begin position="87"/>
        <end position="96"/>
    </location>
</feature>
<dbReference type="Proteomes" id="UP001165121">
    <property type="component" value="Unassembled WGS sequence"/>
</dbReference>
<reference evidence="2" key="1">
    <citation type="submission" date="2023-04" db="EMBL/GenBank/DDBJ databases">
        <title>Phytophthora fragariaefolia NBRC 109709.</title>
        <authorList>
            <person name="Ichikawa N."/>
            <person name="Sato H."/>
            <person name="Tonouchi N."/>
        </authorList>
    </citation>
    <scope>NUCLEOTIDE SEQUENCE</scope>
    <source>
        <strain evidence="2">NBRC 109709</strain>
    </source>
</reference>
<dbReference type="SUPFAM" id="SSF50630">
    <property type="entry name" value="Acid proteases"/>
    <property type="match status" value="1"/>
</dbReference>
<sequence>MVRVPGTSGVSQGFHREATEEDVKMKTETGNELSTEVGSPTTTWKTPGSSDRQSAGRSSDDENEEGSAMDLEEKPRPPHQVPAGTPADRDANRNPLDEDPTSEAGDHDESQTWTDYRLESAFHNKSLHRLMHEDPYMKLMRPKPIGELQGPVKVPKEASDMLDAAKILMRMLKDAGIVLGSFDANELFDMEQSAIRETTLYLFARLASIVGSVVPVPQEPPPQLSVKLDRHTGTVSATRIRVSMISDLKKFSGKGHDEDGARSWFSKVKFAFVRDQAPDSEKCFVFGDLLARPARNWYWQLSRSTRCDWKGLAKSFQIQYCGRGARREHVDHFIETLDDRDLASQLALLRIPDADTLEETLRSQKRAKARQDKTVYGSIRPKPKAPAGAAPSANARAVRAVRVAANPSDSGSETSGSEGEGDSRKVYLAADVDRPPRSQSDPDPRRANSKPNTHREGHQSGQPNGEEPRKPCSHCGLAKHSDLGCWQRLTCEKCGKKGHPTDRCLFTYKACGEIHGAGECPLEEFYNLIRQWKLIRPIDNTRGIHDERTMAISTLHHVDEFGRSEVMMALNLLHGESRGYWKYHVRDKKFRQAKVTGKINSEKDTLLFDNGAEVSILVAAFARKVECYIDNSQELESEAVGKNPYTANGRTRVKLTLAGSLVYYFDVWVSPPTGGQDLILGMDFMAPAGIRLDLAGGSQVFRTKS</sequence>
<feature type="compositionally biased region" description="Basic and acidic residues" evidence="1">
    <location>
        <begin position="421"/>
        <end position="446"/>
    </location>
</feature>
<feature type="compositionally biased region" description="Low complexity" evidence="1">
    <location>
        <begin position="385"/>
        <end position="417"/>
    </location>
</feature>
<dbReference type="OrthoDB" id="117285at2759"/>
<name>A0A9W6XVH2_9STRA</name>
<feature type="region of interest" description="Disordered" evidence="1">
    <location>
        <begin position="361"/>
        <end position="473"/>
    </location>
</feature>
<evidence type="ECO:0000313" key="3">
    <source>
        <dbReference type="Proteomes" id="UP001165121"/>
    </source>
</evidence>
<feature type="compositionally biased region" description="Polar residues" evidence="1">
    <location>
        <begin position="30"/>
        <end position="57"/>
    </location>
</feature>
<dbReference type="EMBL" id="BSXT01001989">
    <property type="protein sequence ID" value="GMF46594.1"/>
    <property type="molecule type" value="Genomic_DNA"/>
</dbReference>
<feature type="compositionally biased region" description="Basic and acidic residues" evidence="1">
    <location>
        <begin position="14"/>
        <end position="29"/>
    </location>
</feature>
<organism evidence="2 3">
    <name type="scientific">Phytophthora fragariaefolia</name>
    <dbReference type="NCBI Taxonomy" id="1490495"/>
    <lineage>
        <taxon>Eukaryota</taxon>
        <taxon>Sar</taxon>
        <taxon>Stramenopiles</taxon>
        <taxon>Oomycota</taxon>
        <taxon>Peronosporomycetes</taxon>
        <taxon>Peronosporales</taxon>
        <taxon>Peronosporaceae</taxon>
        <taxon>Phytophthora</taxon>
    </lineage>
</organism>
<accession>A0A9W6XVH2</accession>
<proteinExistence type="predicted"/>
<gene>
    <name evidence="2" type="ORF">Pfra01_001721000</name>
</gene>
<feature type="region of interest" description="Disordered" evidence="1">
    <location>
        <begin position="1"/>
        <end position="111"/>
    </location>
</feature>
<comment type="caution">
    <text evidence="2">The sequence shown here is derived from an EMBL/GenBank/DDBJ whole genome shotgun (WGS) entry which is preliminary data.</text>
</comment>
<keyword evidence="3" id="KW-1185">Reference proteome</keyword>